<dbReference type="HAMAP" id="MF_01147">
    <property type="entry name" value="Lgt"/>
    <property type="match status" value="1"/>
</dbReference>
<evidence type="ECO:0000256" key="2">
    <source>
        <dbReference type="ARBA" id="ARBA00022475"/>
    </source>
</evidence>
<evidence type="ECO:0000256" key="7">
    <source>
        <dbReference type="HAMAP-Rule" id="MF_01147"/>
    </source>
</evidence>
<dbReference type="EC" id="2.5.1.145" evidence="7"/>
<evidence type="ECO:0000256" key="4">
    <source>
        <dbReference type="ARBA" id="ARBA00022692"/>
    </source>
</evidence>
<accession>A0A1D2YWV8</accession>
<dbReference type="UniPathway" id="UPA00664"/>
<dbReference type="OrthoDB" id="871140at2"/>
<gene>
    <name evidence="7" type="primary">lgt</name>
    <name evidence="8" type="ORF">BHF71_06195</name>
</gene>
<dbReference type="PROSITE" id="PS01311">
    <property type="entry name" value="LGT"/>
    <property type="match status" value="1"/>
</dbReference>
<dbReference type="RefSeq" id="WP_069656007.1">
    <property type="nucleotide sequence ID" value="NZ_MIJF01000007.1"/>
</dbReference>
<keyword evidence="2 7" id="KW-1003">Cell membrane</keyword>
<dbReference type="NCBIfam" id="TIGR00544">
    <property type="entry name" value="lgt"/>
    <property type="match status" value="1"/>
</dbReference>
<dbReference type="Proteomes" id="UP000243739">
    <property type="component" value="Unassembled WGS sequence"/>
</dbReference>
<evidence type="ECO:0000256" key="6">
    <source>
        <dbReference type="ARBA" id="ARBA00023136"/>
    </source>
</evidence>
<dbReference type="STRING" id="337097.BHF71_06195"/>
<comment type="caution">
    <text evidence="8">The sequence shown here is derived from an EMBL/GenBank/DDBJ whole genome shotgun (WGS) entry which is preliminary data.</text>
</comment>
<keyword evidence="9" id="KW-1185">Reference proteome</keyword>
<keyword evidence="4 7" id="KW-0812">Transmembrane</keyword>
<name>A0A1D2YWV8_9BACI</name>
<keyword evidence="8" id="KW-0449">Lipoprotein</keyword>
<dbReference type="InterPro" id="IPR001640">
    <property type="entry name" value="Lgt"/>
</dbReference>
<comment type="function">
    <text evidence="7">Catalyzes the transfer of the diacylglyceryl group from phosphatidylglycerol to the sulfhydryl group of the N-terminal cysteine of a prolipoprotein, the first step in the formation of mature lipoproteins.</text>
</comment>
<keyword evidence="6 7" id="KW-0472">Membrane</keyword>
<comment type="subcellular location">
    <subcellularLocation>
        <location evidence="7">Cell membrane</location>
        <topology evidence="7">Multi-pass membrane protein</topology>
    </subcellularLocation>
</comment>
<evidence type="ECO:0000256" key="3">
    <source>
        <dbReference type="ARBA" id="ARBA00022679"/>
    </source>
</evidence>
<dbReference type="GO" id="GO:0005886">
    <property type="term" value="C:plasma membrane"/>
    <property type="evidence" value="ECO:0007669"/>
    <property type="project" value="UniProtKB-SubCell"/>
</dbReference>
<sequence>MNGVIDPIAFQIGGLKVYWYGIILGSAAVFGLLLALYESKRVDFDTDILMDLLIFAIPISIVGARLYFVLFHWDFYSANPSEIFAIRRGGIAIHGALIGAILTGYIFARKKGVSFLKLADIAAPSLLLGQAIGRWGNFMNQEAHGGPVSLEFLQNLNLPQFIISQMNIDGVYYHPTFLYESIWNILGVIFLIWLRYRNPKRGIVIASYFIWYSVGRFFIEGLRTDSLAFDGPIWLAKTMEFLWKPMGMFFEPGAMSYGNVRIAQLMSITLIIISAIYIVYRKFYSKDLTKYQD</sequence>
<feature type="transmembrane region" description="Helical" evidence="7">
    <location>
        <begin position="201"/>
        <end position="219"/>
    </location>
</feature>
<protein>
    <recommendedName>
        <fullName evidence="7">Phosphatidylglycerol--prolipoprotein diacylglyceryl transferase</fullName>
        <ecNumber evidence="7">2.5.1.145</ecNumber>
    </recommendedName>
</protein>
<keyword evidence="3 7" id="KW-0808">Transferase</keyword>
<feature type="transmembrane region" description="Helical" evidence="7">
    <location>
        <begin position="262"/>
        <end position="280"/>
    </location>
</feature>
<dbReference type="AlphaFoldDB" id="A0A1D2YWV8"/>
<feature type="transmembrane region" description="Helical" evidence="7">
    <location>
        <begin position="17"/>
        <end position="37"/>
    </location>
</feature>
<comment type="similarity">
    <text evidence="1 7">Belongs to the Lgt family.</text>
</comment>
<dbReference type="PANTHER" id="PTHR30589:SF0">
    <property type="entry name" value="PHOSPHATIDYLGLYCEROL--PROLIPOPROTEIN DIACYLGLYCERYL TRANSFERASE"/>
    <property type="match status" value="1"/>
</dbReference>
<evidence type="ECO:0000256" key="5">
    <source>
        <dbReference type="ARBA" id="ARBA00022989"/>
    </source>
</evidence>
<reference evidence="8 9" key="1">
    <citation type="submission" date="2016-09" db="EMBL/GenBank/DDBJ databases">
        <title>Draft genome sequence for the type strain of Vulcanibacillus modesticaldus BR, a strictly anaerobic, moderately thermophilic, and nitrate-reducing bacterium from deep sea-hydrothermal vents of the Mid-Atlantic Ridge.</title>
        <authorList>
            <person name="Abin C.A."/>
            <person name="Hollibaugh J.T."/>
        </authorList>
    </citation>
    <scope>NUCLEOTIDE SEQUENCE [LARGE SCALE GENOMIC DNA]</scope>
    <source>
        <strain evidence="8 9">BR</strain>
    </source>
</reference>
<dbReference type="PANTHER" id="PTHR30589">
    <property type="entry name" value="PROLIPOPROTEIN DIACYLGLYCERYL TRANSFERASE"/>
    <property type="match status" value="1"/>
</dbReference>
<feature type="binding site" evidence="7">
    <location>
        <position position="134"/>
    </location>
    <ligand>
        <name>a 1,2-diacyl-sn-glycero-3-phospho-(1'-sn-glycerol)</name>
        <dbReference type="ChEBI" id="CHEBI:64716"/>
    </ligand>
</feature>
<comment type="catalytic activity">
    <reaction evidence="7">
        <text>L-cysteinyl-[prolipoprotein] + a 1,2-diacyl-sn-glycero-3-phospho-(1'-sn-glycerol) = an S-1,2-diacyl-sn-glyceryl-L-cysteinyl-[prolipoprotein] + sn-glycerol 1-phosphate + H(+)</text>
        <dbReference type="Rhea" id="RHEA:56712"/>
        <dbReference type="Rhea" id="RHEA-COMP:14679"/>
        <dbReference type="Rhea" id="RHEA-COMP:14680"/>
        <dbReference type="ChEBI" id="CHEBI:15378"/>
        <dbReference type="ChEBI" id="CHEBI:29950"/>
        <dbReference type="ChEBI" id="CHEBI:57685"/>
        <dbReference type="ChEBI" id="CHEBI:64716"/>
        <dbReference type="ChEBI" id="CHEBI:140658"/>
        <dbReference type="EC" id="2.5.1.145"/>
    </reaction>
</comment>
<keyword evidence="5 7" id="KW-1133">Transmembrane helix</keyword>
<proteinExistence type="inferred from homology"/>
<evidence type="ECO:0000256" key="1">
    <source>
        <dbReference type="ARBA" id="ARBA00007150"/>
    </source>
</evidence>
<dbReference type="GO" id="GO:0008961">
    <property type="term" value="F:phosphatidylglycerol-prolipoprotein diacylglyceryl transferase activity"/>
    <property type="evidence" value="ECO:0007669"/>
    <property type="project" value="UniProtKB-UniRule"/>
</dbReference>
<dbReference type="GO" id="GO:0042158">
    <property type="term" value="P:lipoprotein biosynthetic process"/>
    <property type="evidence" value="ECO:0007669"/>
    <property type="project" value="UniProtKB-UniRule"/>
</dbReference>
<feature type="transmembrane region" description="Helical" evidence="7">
    <location>
        <begin position="115"/>
        <end position="133"/>
    </location>
</feature>
<feature type="transmembrane region" description="Helical" evidence="7">
    <location>
        <begin position="49"/>
        <end position="71"/>
    </location>
</feature>
<comment type="pathway">
    <text evidence="7">Protein modification; lipoprotein biosynthesis (diacylglyceryl transfer).</text>
</comment>
<feature type="transmembrane region" description="Helical" evidence="7">
    <location>
        <begin position="176"/>
        <end position="194"/>
    </location>
</feature>
<dbReference type="EMBL" id="MIJF01000007">
    <property type="protein sequence ID" value="OEG00113.1"/>
    <property type="molecule type" value="Genomic_DNA"/>
</dbReference>
<organism evidence="8 9">
    <name type="scientific">Vulcanibacillus modesticaldus</name>
    <dbReference type="NCBI Taxonomy" id="337097"/>
    <lineage>
        <taxon>Bacteria</taxon>
        <taxon>Bacillati</taxon>
        <taxon>Bacillota</taxon>
        <taxon>Bacilli</taxon>
        <taxon>Bacillales</taxon>
        <taxon>Bacillaceae</taxon>
        <taxon>Vulcanibacillus</taxon>
    </lineage>
</organism>
<dbReference type="Pfam" id="PF01790">
    <property type="entry name" value="LGT"/>
    <property type="match status" value="1"/>
</dbReference>
<evidence type="ECO:0000313" key="9">
    <source>
        <dbReference type="Proteomes" id="UP000243739"/>
    </source>
</evidence>
<evidence type="ECO:0000313" key="8">
    <source>
        <dbReference type="EMBL" id="OEG00113.1"/>
    </source>
</evidence>
<feature type="transmembrane region" description="Helical" evidence="7">
    <location>
        <begin position="91"/>
        <end position="108"/>
    </location>
</feature>